<name>X1KGK6_9ZZZZ</name>
<feature type="non-terminal residue" evidence="1">
    <location>
        <position position="53"/>
    </location>
</feature>
<protein>
    <submittedName>
        <fullName evidence="1">Uncharacterized protein</fullName>
    </submittedName>
</protein>
<proteinExistence type="predicted"/>
<dbReference type="EMBL" id="BARU01036808">
    <property type="protein sequence ID" value="GAH81198.1"/>
    <property type="molecule type" value="Genomic_DNA"/>
</dbReference>
<sequence>MTHEQIIEDIEAAINHRTISNTLCWYIIFYHNRICCIPSNVSTPPEIILGQFT</sequence>
<evidence type="ECO:0000313" key="1">
    <source>
        <dbReference type="EMBL" id="GAH81198.1"/>
    </source>
</evidence>
<accession>X1KGK6</accession>
<reference evidence="1" key="1">
    <citation type="journal article" date="2014" name="Front. Microbiol.">
        <title>High frequency of phylogenetically diverse reductive dehalogenase-homologous genes in deep subseafloor sedimentary metagenomes.</title>
        <authorList>
            <person name="Kawai M."/>
            <person name="Futagami T."/>
            <person name="Toyoda A."/>
            <person name="Takaki Y."/>
            <person name="Nishi S."/>
            <person name="Hori S."/>
            <person name="Arai W."/>
            <person name="Tsubouchi T."/>
            <person name="Morono Y."/>
            <person name="Uchiyama I."/>
            <person name="Ito T."/>
            <person name="Fujiyama A."/>
            <person name="Inagaki F."/>
            <person name="Takami H."/>
        </authorList>
    </citation>
    <scope>NUCLEOTIDE SEQUENCE</scope>
    <source>
        <strain evidence="1">Expedition CK06-06</strain>
    </source>
</reference>
<gene>
    <name evidence="1" type="ORF">S03H2_57429</name>
</gene>
<comment type="caution">
    <text evidence="1">The sequence shown here is derived from an EMBL/GenBank/DDBJ whole genome shotgun (WGS) entry which is preliminary data.</text>
</comment>
<organism evidence="1">
    <name type="scientific">marine sediment metagenome</name>
    <dbReference type="NCBI Taxonomy" id="412755"/>
    <lineage>
        <taxon>unclassified sequences</taxon>
        <taxon>metagenomes</taxon>
        <taxon>ecological metagenomes</taxon>
    </lineage>
</organism>
<dbReference type="AlphaFoldDB" id="X1KGK6"/>